<dbReference type="PANTHER" id="PTHR47049">
    <property type="entry name" value="PIEZO-TYPE MECHANOSENSITIVE ION CHANNEL HOMOLOG"/>
    <property type="match status" value="1"/>
</dbReference>
<feature type="transmembrane region" description="Helical" evidence="1">
    <location>
        <begin position="617"/>
        <end position="636"/>
    </location>
</feature>
<evidence type="ECO:0000259" key="2">
    <source>
        <dbReference type="Pfam" id="PF15917"/>
    </source>
</evidence>
<dbReference type="OrthoDB" id="303066at2759"/>
<keyword evidence="1" id="KW-0472">Membrane</keyword>
<feature type="transmembrane region" description="Helical" evidence="1">
    <location>
        <begin position="133"/>
        <end position="153"/>
    </location>
</feature>
<evidence type="ECO:0000256" key="1">
    <source>
        <dbReference type="SAM" id="Phobius"/>
    </source>
</evidence>
<dbReference type="InParanoid" id="B4MF79"/>
<dbReference type="Pfam" id="PF24871">
    <property type="entry name" value="Piezo_TM1-24"/>
    <property type="match status" value="1"/>
</dbReference>
<dbReference type="eggNOG" id="KOG1893">
    <property type="taxonomic scope" value="Eukaryota"/>
</dbReference>
<feature type="transmembrane region" description="Helical" evidence="1">
    <location>
        <begin position="642"/>
        <end position="662"/>
    </location>
</feature>
<protein>
    <submittedName>
        <fullName evidence="4">Uncharacterized protein</fullName>
    </submittedName>
</protein>
<accession>B4MF79</accession>
<feature type="transmembrane region" description="Helical" evidence="1">
    <location>
        <begin position="443"/>
        <end position="464"/>
    </location>
</feature>
<reference evidence="4 5" key="1">
    <citation type="journal article" date="2007" name="Nature">
        <title>Evolution of genes and genomes on the Drosophila phylogeny.</title>
        <authorList>
            <consortium name="Drosophila 12 Genomes Consortium"/>
            <person name="Clark A.G."/>
            <person name="Eisen M.B."/>
            <person name="Smith D.R."/>
            <person name="Bergman C.M."/>
            <person name="Oliver B."/>
            <person name="Markow T.A."/>
            <person name="Kaufman T.C."/>
            <person name="Kellis M."/>
            <person name="Gelbart W."/>
            <person name="Iyer V.N."/>
            <person name="Pollard D.A."/>
            <person name="Sackton T.B."/>
            <person name="Larracuente A.M."/>
            <person name="Singh N.D."/>
            <person name="Abad J.P."/>
            <person name="Abt D.N."/>
            <person name="Adryan B."/>
            <person name="Aguade M."/>
            <person name="Akashi H."/>
            <person name="Anderson W.W."/>
            <person name="Aquadro C.F."/>
            <person name="Ardell D.H."/>
            <person name="Arguello R."/>
            <person name="Artieri C.G."/>
            <person name="Barbash D.A."/>
            <person name="Barker D."/>
            <person name="Barsanti P."/>
            <person name="Batterham P."/>
            <person name="Batzoglou S."/>
            <person name="Begun D."/>
            <person name="Bhutkar A."/>
            <person name="Blanco E."/>
            <person name="Bosak S.A."/>
            <person name="Bradley R.K."/>
            <person name="Brand A.D."/>
            <person name="Brent M.R."/>
            <person name="Brooks A.N."/>
            <person name="Brown R.H."/>
            <person name="Butlin R.K."/>
            <person name="Caggese C."/>
            <person name="Calvi B.R."/>
            <person name="Bernardo de Carvalho A."/>
            <person name="Caspi A."/>
            <person name="Castrezana S."/>
            <person name="Celniker S.E."/>
            <person name="Chang J.L."/>
            <person name="Chapple C."/>
            <person name="Chatterji S."/>
            <person name="Chinwalla A."/>
            <person name="Civetta A."/>
            <person name="Clifton S.W."/>
            <person name="Comeron J.M."/>
            <person name="Costello J.C."/>
            <person name="Coyne J.A."/>
            <person name="Daub J."/>
            <person name="David R.G."/>
            <person name="Delcher A.L."/>
            <person name="Delehaunty K."/>
            <person name="Do C.B."/>
            <person name="Ebling H."/>
            <person name="Edwards K."/>
            <person name="Eickbush T."/>
            <person name="Evans J.D."/>
            <person name="Filipski A."/>
            <person name="Findeiss S."/>
            <person name="Freyhult E."/>
            <person name="Fulton L."/>
            <person name="Fulton R."/>
            <person name="Garcia A.C."/>
            <person name="Gardiner A."/>
            <person name="Garfield D.A."/>
            <person name="Garvin B.E."/>
            <person name="Gibson G."/>
            <person name="Gilbert D."/>
            <person name="Gnerre S."/>
            <person name="Godfrey J."/>
            <person name="Good R."/>
            <person name="Gotea V."/>
            <person name="Gravely B."/>
            <person name="Greenberg A.J."/>
            <person name="Griffiths-Jones S."/>
            <person name="Gross S."/>
            <person name="Guigo R."/>
            <person name="Gustafson E.A."/>
            <person name="Haerty W."/>
            <person name="Hahn M.W."/>
            <person name="Halligan D.L."/>
            <person name="Halpern A.L."/>
            <person name="Halter G.M."/>
            <person name="Han M.V."/>
            <person name="Heger A."/>
            <person name="Hillier L."/>
            <person name="Hinrichs A.S."/>
            <person name="Holmes I."/>
            <person name="Hoskins R.A."/>
            <person name="Hubisz M.J."/>
            <person name="Hultmark D."/>
            <person name="Huntley M.A."/>
            <person name="Jaffe D.B."/>
            <person name="Jagadeeshan S."/>
            <person name="Jeck W.R."/>
            <person name="Johnson J."/>
            <person name="Jones C.D."/>
            <person name="Jordan W.C."/>
            <person name="Karpen G.H."/>
            <person name="Kataoka E."/>
            <person name="Keightley P.D."/>
            <person name="Kheradpour P."/>
            <person name="Kirkness E.F."/>
            <person name="Koerich L.B."/>
            <person name="Kristiansen K."/>
            <person name="Kudrna D."/>
            <person name="Kulathinal R.J."/>
            <person name="Kumar S."/>
            <person name="Kwok R."/>
            <person name="Lander E."/>
            <person name="Langley C.H."/>
            <person name="Lapoint R."/>
            <person name="Lazzaro B.P."/>
            <person name="Lee S.J."/>
            <person name="Levesque L."/>
            <person name="Li R."/>
            <person name="Lin C.F."/>
            <person name="Lin M.F."/>
            <person name="Lindblad-Toh K."/>
            <person name="Llopart A."/>
            <person name="Long M."/>
            <person name="Low L."/>
            <person name="Lozovsky E."/>
            <person name="Lu J."/>
            <person name="Luo M."/>
            <person name="Machado C.A."/>
            <person name="Makalowski W."/>
            <person name="Marzo M."/>
            <person name="Matsuda M."/>
            <person name="Matzkin L."/>
            <person name="McAllister B."/>
            <person name="McBride C.S."/>
            <person name="McKernan B."/>
            <person name="McKernan K."/>
            <person name="Mendez-Lago M."/>
            <person name="Minx P."/>
            <person name="Mollenhauer M.U."/>
            <person name="Montooth K."/>
            <person name="Mount S.M."/>
            <person name="Mu X."/>
            <person name="Myers E."/>
            <person name="Negre B."/>
            <person name="Newfeld S."/>
            <person name="Nielsen R."/>
            <person name="Noor M.A."/>
            <person name="O'Grady P."/>
            <person name="Pachter L."/>
            <person name="Papaceit M."/>
            <person name="Parisi M.J."/>
            <person name="Parisi M."/>
            <person name="Parts L."/>
            <person name="Pedersen J.S."/>
            <person name="Pesole G."/>
            <person name="Phillippy A.M."/>
            <person name="Ponting C.P."/>
            <person name="Pop M."/>
            <person name="Porcelli D."/>
            <person name="Powell J.R."/>
            <person name="Prohaska S."/>
            <person name="Pruitt K."/>
            <person name="Puig M."/>
            <person name="Quesneville H."/>
            <person name="Ram K.R."/>
            <person name="Rand D."/>
            <person name="Rasmussen M.D."/>
            <person name="Reed L.K."/>
            <person name="Reenan R."/>
            <person name="Reily A."/>
            <person name="Remington K.A."/>
            <person name="Rieger T.T."/>
            <person name="Ritchie M.G."/>
            <person name="Robin C."/>
            <person name="Rogers Y.H."/>
            <person name="Rohde C."/>
            <person name="Rozas J."/>
            <person name="Rubenfield M.J."/>
            <person name="Ruiz A."/>
            <person name="Russo S."/>
            <person name="Salzberg S.L."/>
            <person name="Sanchez-Gracia A."/>
            <person name="Saranga D.J."/>
            <person name="Sato H."/>
            <person name="Schaeffer S.W."/>
            <person name="Schatz M.C."/>
            <person name="Schlenke T."/>
            <person name="Schwartz R."/>
            <person name="Segarra C."/>
            <person name="Singh R.S."/>
            <person name="Sirot L."/>
            <person name="Sirota M."/>
            <person name="Sisneros N.B."/>
            <person name="Smith C.D."/>
            <person name="Smith T.F."/>
            <person name="Spieth J."/>
            <person name="Stage D.E."/>
            <person name="Stark A."/>
            <person name="Stephan W."/>
            <person name="Strausberg R.L."/>
            <person name="Strempel S."/>
            <person name="Sturgill D."/>
            <person name="Sutton G."/>
            <person name="Sutton G.G."/>
            <person name="Tao W."/>
            <person name="Teichmann S."/>
            <person name="Tobari Y.N."/>
            <person name="Tomimura Y."/>
            <person name="Tsolas J.M."/>
            <person name="Valente V.L."/>
            <person name="Venter E."/>
            <person name="Venter J.C."/>
            <person name="Vicario S."/>
            <person name="Vieira F.G."/>
            <person name="Vilella A.J."/>
            <person name="Villasante A."/>
            <person name="Walenz B."/>
            <person name="Wang J."/>
            <person name="Wasserman M."/>
            <person name="Watts T."/>
            <person name="Wilson D."/>
            <person name="Wilson R.K."/>
            <person name="Wing R.A."/>
            <person name="Wolfner M.F."/>
            <person name="Wong A."/>
            <person name="Wong G.K."/>
            <person name="Wu C.I."/>
            <person name="Wu G."/>
            <person name="Yamamoto D."/>
            <person name="Yang H.P."/>
            <person name="Yang S.P."/>
            <person name="Yorke J.A."/>
            <person name="Yoshida K."/>
            <person name="Zdobnov E."/>
            <person name="Zhang P."/>
            <person name="Zhang Y."/>
            <person name="Zimin A.V."/>
            <person name="Baldwin J."/>
            <person name="Abdouelleil A."/>
            <person name="Abdulkadir J."/>
            <person name="Abebe A."/>
            <person name="Abera B."/>
            <person name="Abreu J."/>
            <person name="Acer S.C."/>
            <person name="Aftuck L."/>
            <person name="Alexander A."/>
            <person name="An P."/>
            <person name="Anderson E."/>
            <person name="Anderson S."/>
            <person name="Arachi H."/>
            <person name="Azer M."/>
            <person name="Bachantsang P."/>
            <person name="Barry A."/>
            <person name="Bayul T."/>
            <person name="Berlin A."/>
            <person name="Bessette D."/>
            <person name="Bloom T."/>
            <person name="Blye J."/>
            <person name="Boguslavskiy L."/>
            <person name="Bonnet C."/>
            <person name="Boukhgalter B."/>
            <person name="Bourzgui I."/>
            <person name="Brown A."/>
            <person name="Cahill P."/>
            <person name="Channer S."/>
            <person name="Cheshatsang Y."/>
            <person name="Chuda L."/>
            <person name="Citroen M."/>
            <person name="Collymore A."/>
            <person name="Cooke P."/>
            <person name="Costello M."/>
            <person name="D'Aco K."/>
            <person name="Daza R."/>
            <person name="De Haan G."/>
            <person name="DeGray S."/>
            <person name="DeMaso C."/>
            <person name="Dhargay N."/>
            <person name="Dooley K."/>
            <person name="Dooley E."/>
            <person name="Doricent M."/>
            <person name="Dorje P."/>
            <person name="Dorjee K."/>
            <person name="Dupes A."/>
            <person name="Elong R."/>
            <person name="Falk J."/>
            <person name="Farina A."/>
            <person name="Faro S."/>
            <person name="Ferguson D."/>
            <person name="Fisher S."/>
            <person name="Foley C.D."/>
            <person name="Franke A."/>
            <person name="Friedrich D."/>
            <person name="Gadbois L."/>
            <person name="Gearin G."/>
            <person name="Gearin C.R."/>
            <person name="Giannoukos G."/>
            <person name="Goode T."/>
            <person name="Graham J."/>
            <person name="Grandbois E."/>
            <person name="Grewal S."/>
            <person name="Gyaltsen K."/>
            <person name="Hafez N."/>
            <person name="Hagos B."/>
            <person name="Hall J."/>
            <person name="Henson C."/>
            <person name="Hollinger A."/>
            <person name="Honan T."/>
            <person name="Huard M.D."/>
            <person name="Hughes L."/>
            <person name="Hurhula B."/>
            <person name="Husby M.E."/>
            <person name="Kamat A."/>
            <person name="Kanga B."/>
            <person name="Kashin S."/>
            <person name="Khazanovich D."/>
            <person name="Kisner P."/>
            <person name="Lance K."/>
            <person name="Lara M."/>
            <person name="Lee W."/>
            <person name="Lennon N."/>
            <person name="Letendre F."/>
            <person name="LeVine R."/>
            <person name="Lipovsky A."/>
            <person name="Liu X."/>
            <person name="Liu J."/>
            <person name="Liu S."/>
            <person name="Lokyitsang T."/>
            <person name="Lokyitsang Y."/>
            <person name="Lubonja R."/>
            <person name="Lui A."/>
            <person name="MacDonald P."/>
            <person name="Magnisalis V."/>
            <person name="Maru K."/>
            <person name="Matthews C."/>
            <person name="McCusker W."/>
            <person name="McDonough S."/>
            <person name="Mehta T."/>
            <person name="Meldrim J."/>
            <person name="Meneus L."/>
            <person name="Mihai O."/>
            <person name="Mihalev A."/>
            <person name="Mihova T."/>
            <person name="Mittelman R."/>
            <person name="Mlenga V."/>
            <person name="Montmayeur A."/>
            <person name="Mulrain L."/>
            <person name="Navidi A."/>
            <person name="Naylor J."/>
            <person name="Negash T."/>
            <person name="Nguyen T."/>
            <person name="Nguyen N."/>
            <person name="Nicol R."/>
            <person name="Norbu C."/>
            <person name="Norbu N."/>
            <person name="Novod N."/>
            <person name="O'Neill B."/>
            <person name="Osman S."/>
            <person name="Markiewicz E."/>
            <person name="Oyono O.L."/>
            <person name="Patti C."/>
            <person name="Phunkhang P."/>
            <person name="Pierre F."/>
            <person name="Priest M."/>
            <person name="Raghuraman S."/>
            <person name="Rege F."/>
            <person name="Reyes R."/>
            <person name="Rise C."/>
            <person name="Rogov P."/>
            <person name="Ross K."/>
            <person name="Ryan E."/>
            <person name="Settipalli S."/>
            <person name="Shea T."/>
            <person name="Sherpa N."/>
            <person name="Shi L."/>
            <person name="Shih D."/>
            <person name="Sparrow T."/>
            <person name="Spaulding J."/>
            <person name="Stalker J."/>
            <person name="Stange-Thomann N."/>
            <person name="Stavropoulos S."/>
            <person name="Stone C."/>
            <person name="Strader C."/>
            <person name="Tesfaye S."/>
            <person name="Thomson T."/>
            <person name="Thoulutsang Y."/>
            <person name="Thoulutsang D."/>
            <person name="Topham K."/>
            <person name="Topping I."/>
            <person name="Tsamla T."/>
            <person name="Vassiliev H."/>
            <person name="Vo A."/>
            <person name="Wangchuk T."/>
            <person name="Wangdi T."/>
            <person name="Weiand M."/>
            <person name="Wilkinson J."/>
            <person name="Wilson A."/>
            <person name="Yadav S."/>
            <person name="Young G."/>
            <person name="Yu Q."/>
            <person name="Zembek L."/>
            <person name="Zhong D."/>
            <person name="Zimmer A."/>
            <person name="Zwirko Z."/>
            <person name="Jaffe D.B."/>
            <person name="Alvarez P."/>
            <person name="Brockman W."/>
            <person name="Butler J."/>
            <person name="Chin C."/>
            <person name="Gnerre S."/>
            <person name="Grabherr M."/>
            <person name="Kleber M."/>
            <person name="Mauceli E."/>
            <person name="MacCallum I."/>
        </authorList>
    </citation>
    <scope>NUCLEOTIDE SEQUENCE [LARGE SCALE GENOMIC DNA]</scope>
    <source>
        <strain evidence="5">Tucson 15010-1051.87</strain>
    </source>
</reference>
<dbReference type="EMBL" id="CH940666">
    <property type="protein sequence ID" value="EDW63144.2"/>
    <property type="molecule type" value="Genomic_DNA"/>
</dbReference>
<feature type="domain" description="Piezo TM1-24" evidence="3">
    <location>
        <begin position="23"/>
        <end position="245"/>
    </location>
</feature>
<feature type="transmembrane region" description="Helical" evidence="1">
    <location>
        <begin position="218"/>
        <end position="239"/>
    </location>
</feature>
<name>B4MF79_DROVI</name>
<keyword evidence="1" id="KW-0812">Transmembrane</keyword>
<feature type="transmembrane region" description="Helical" evidence="1">
    <location>
        <begin position="379"/>
        <end position="403"/>
    </location>
</feature>
<dbReference type="InterPro" id="IPR031805">
    <property type="entry name" value="Piezo_TM25-28"/>
</dbReference>
<feature type="transmembrane region" description="Helical" evidence="1">
    <location>
        <begin position="493"/>
        <end position="513"/>
    </location>
</feature>
<dbReference type="STRING" id="7244.B4MF79"/>
<dbReference type="InterPro" id="IPR027272">
    <property type="entry name" value="Piezo"/>
</dbReference>
<feature type="transmembrane region" description="Helical" evidence="1">
    <location>
        <begin position="470"/>
        <end position="486"/>
    </location>
</feature>
<evidence type="ECO:0000313" key="5">
    <source>
        <dbReference type="Proteomes" id="UP000008792"/>
    </source>
</evidence>
<organism evidence="4 5">
    <name type="scientific">Drosophila virilis</name>
    <name type="common">Fruit fly</name>
    <dbReference type="NCBI Taxonomy" id="7244"/>
    <lineage>
        <taxon>Eukaryota</taxon>
        <taxon>Metazoa</taxon>
        <taxon>Ecdysozoa</taxon>
        <taxon>Arthropoda</taxon>
        <taxon>Hexapoda</taxon>
        <taxon>Insecta</taxon>
        <taxon>Pterygota</taxon>
        <taxon>Neoptera</taxon>
        <taxon>Endopterygota</taxon>
        <taxon>Diptera</taxon>
        <taxon>Brachycera</taxon>
        <taxon>Muscomorpha</taxon>
        <taxon>Ephydroidea</taxon>
        <taxon>Drosophilidae</taxon>
        <taxon>Drosophila</taxon>
    </lineage>
</organism>
<dbReference type="PANTHER" id="PTHR47049:SF2">
    <property type="entry name" value="PIEZO-TYPE MECHANOSENSITIVE ION CHANNEL HOMOLOG"/>
    <property type="match status" value="1"/>
</dbReference>
<keyword evidence="1" id="KW-1133">Transmembrane helix</keyword>
<feature type="transmembrane region" description="Helical" evidence="1">
    <location>
        <begin position="165"/>
        <end position="185"/>
    </location>
</feature>
<feature type="transmembrane region" description="Helical" evidence="1">
    <location>
        <begin position="319"/>
        <end position="345"/>
    </location>
</feature>
<sequence length="815" mass="96590">MAPIWLNAVQHQQKLVHDIYAIYGLNLEQIGFVHPRDSGIQPCIPLTVKTTFLFIFWITSHQYFKEKAKDKAENDLLLQIFGPQHSRSEHTLFEKSRAPRAIIFIFESVSNFVTRIWMWMLIFLIFLCAMLDQVMTGFRICYMSLFLLFLMVFQMSLQLWIKFLYGYWMFVIFYAMTILTIIYTYQFDYFDHYWKTYLHVQPTLQNDIGLRRYRTKDLFLHLLIPTLTVIFTVVQLHYFHRRFMESVRQPKPTDQKSQGSRVRFSAATGNHQKINIPRKQSWKSLFSGVHKRLRSRLRRWFRPSKLVAWRFLEMHMIKAVILTTFTCAISEVCCFNLFLVILSLMSVGINRFLRRVIFRIKNETVNFADWMGLRKTDQIWGALLRYIAPYIVYMIVTTLHAVVKLRDHLIRFSMGEIRDRTTIFPKTSRQDAERNFSGLLKYLLNYGYFKFGCEITLIALVSTIVHRRDILSVTYALWLILLLCLTRLQCARIWYMLQLYFVLSIFVQYVYLIHFPPNLCHVSINESQHIRNNSTFERLLDDSIKSKLMLDFIVLLLIARQRKAFKVEIRQDNHLIYPSGDNRNIVHNIAKLGHVYFRNPTHDFCSFVRNYSDVFKTLIFCSFLWVTLAVVFMGGVCSMDMLSLGYLIFALVFMLQGSEVYLQNIHYIICRWNFLIAFNVFNIVIKVCIIVFGNMLDIKDKQDYQSLFAVMEYDQSLPQTEADKQAERNYIYHYGPNSMIFKNTLVWHAIIFAFVIFQHRIFRSYYFCHIIMDTQANTVLASRYQCSADCEGPFYNIGCALNCEIAKPTALQRAQ</sequence>
<feature type="transmembrane region" description="Helical" evidence="1">
    <location>
        <begin position="101"/>
        <end position="127"/>
    </location>
</feature>
<keyword evidence="5" id="KW-1185">Reference proteome</keyword>
<proteinExistence type="predicted"/>
<feature type="transmembrane region" description="Helical" evidence="1">
    <location>
        <begin position="674"/>
        <end position="696"/>
    </location>
</feature>
<dbReference type="InterPro" id="IPR056769">
    <property type="entry name" value="Piezo_TM1-24"/>
</dbReference>
<gene>
    <name evidence="4" type="primary">Dvir\GJ17118</name>
    <name evidence="4" type="ORF">Dvir_GJ17118</name>
</gene>
<dbReference type="GO" id="GO:0008381">
    <property type="term" value="F:mechanosensitive monoatomic ion channel activity"/>
    <property type="evidence" value="ECO:0007669"/>
    <property type="project" value="InterPro"/>
</dbReference>
<dbReference type="Pfam" id="PF15917">
    <property type="entry name" value="Piezo_TM25-28"/>
    <property type="match status" value="1"/>
</dbReference>
<evidence type="ECO:0000313" key="4">
    <source>
        <dbReference type="EMBL" id="EDW63144.2"/>
    </source>
</evidence>
<evidence type="ECO:0000259" key="3">
    <source>
        <dbReference type="Pfam" id="PF24871"/>
    </source>
</evidence>
<dbReference type="AlphaFoldDB" id="B4MF79"/>
<dbReference type="HOGENOM" id="CLU_357394_0_0_1"/>
<dbReference type="Proteomes" id="UP000008792">
    <property type="component" value="Unassembled WGS sequence"/>
</dbReference>
<dbReference type="GO" id="GO:0016020">
    <property type="term" value="C:membrane"/>
    <property type="evidence" value="ECO:0007669"/>
    <property type="project" value="InterPro"/>
</dbReference>
<feature type="transmembrane region" description="Helical" evidence="1">
    <location>
        <begin position="745"/>
        <end position="762"/>
    </location>
</feature>
<feature type="domain" description="Piezo TM25-28" evidence="2">
    <location>
        <begin position="599"/>
        <end position="783"/>
    </location>
</feature>